<dbReference type="InterPro" id="IPR003439">
    <property type="entry name" value="ABC_transporter-like_ATP-bd"/>
</dbReference>
<dbReference type="PANTHER" id="PTHR42855:SF2">
    <property type="entry name" value="DRUG RESISTANCE ABC TRANSPORTER,ATP-BINDING PROTEIN"/>
    <property type="match status" value="1"/>
</dbReference>
<proteinExistence type="predicted"/>
<dbReference type="InterPro" id="IPR003593">
    <property type="entry name" value="AAA+_ATPase"/>
</dbReference>
<organism evidence="5 6">
    <name type="scientific">Candidatus Uhrbacteria bacterium RIFCSPHIGHO2_02_FULL_60_10</name>
    <dbReference type="NCBI Taxonomy" id="1802392"/>
    <lineage>
        <taxon>Bacteria</taxon>
        <taxon>Candidatus Uhriibacteriota</taxon>
    </lineage>
</organism>
<dbReference type="InterPro" id="IPR032781">
    <property type="entry name" value="ABC_tran_Xtn"/>
</dbReference>
<dbReference type="Pfam" id="PF00005">
    <property type="entry name" value="ABC_tran"/>
    <property type="match status" value="2"/>
</dbReference>
<dbReference type="Pfam" id="PF12848">
    <property type="entry name" value="ABC_tran_Xtn"/>
    <property type="match status" value="1"/>
</dbReference>
<feature type="domain" description="ABC transporter" evidence="4">
    <location>
        <begin position="5"/>
        <end position="228"/>
    </location>
</feature>
<dbReference type="SMART" id="SM00382">
    <property type="entry name" value="AAA"/>
    <property type="match status" value="2"/>
</dbReference>
<dbReference type="SUPFAM" id="SSF52540">
    <property type="entry name" value="P-loop containing nucleoside triphosphate hydrolases"/>
    <property type="match status" value="2"/>
</dbReference>
<dbReference type="PROSITE" id="PS00211">
    <property type="entry name" value="ABC_TRANSPORTER_1"/>
    <property type="match status" value="1"/>
</dbReference>
<dbReference type="InterPro" id="IPR017871">
    <property type="entry name" value="ABC_transporter-like_CS"/>
</dbReference>
<dbReference type="InterPro" id="IPR027417">
    <property type="entry name" value="P-loop_NTPase"/>
</dbReference>
<evidence type="ECO:0000256" key="2">
    <source>
        <dbReference type="ARBA" id="ARBA00022840"/>
    </source>
</evidence>
<keyword evidence="1" id="KW-0547">Nucleotide-binding</keyword>
<feature type="domain" description="ABC transporter" evidence="4">
    <location>
        <begin position="298"/>
        <end position="512"/>
    </location>
</feature>
<evidence type="ECO:0000313" key="6">
    <source>
        <dbReference type="Proteomes" id="UP000177088"/>
    </source>
</evidence>
<evidence type="ECO:0000259" key="4">
    <source>
        <dbReference type="PROSITE" id="PS50893"/>
    </source>
</evidence>
<keyword evidence="2" id="KW-0067">ATP-binding</keyword>
<sequence length="594" mass="65632">MALLLTLQNISKSYGLQAVLRGVDAVIAPGWRVGVIGRNGAGKSTLARIIAGTETADGGQINRDPSLRLAHLEQHAEFQADETALEYLMRVSGRPEWECAKMADRFGFRKTAAAEGADAPLDSMFTAAARLSGGRATRLRLAAALLGEPNLLVLDEPTNFLDLPTQLFLEAYLRASYRGALFVVSHDREFLNRNCDRTWEIEHGQATAFNGTVDSFLAEKSGRRELVENRNLNLDRKRRQLEIFVNRFRAKASKATQAQSKIKQIARLDQEMEDLPTALPTARIAFQPLAALRRGEALHTYKLNVGYGDRVVARNINISLPRGSRTAILGENGAGKSTFLKTAIGELPPLAGSFRWPSTATLGYLPQLAEAEKSGETVVERLRRLAAPRTTLQQIFRAAGNFLFREGDWDKPVSVLSGGERSRLQLAVLTLGSYEILALDEPTTHLDAETSDALATALKEFAGTVVFVSHDRSFIRTVATELLVARSGTLGRYGGSYDEYLGELATDAGLKDVQLSDSPTADKPAKPDTRADRRRLRQLDDRLAELRREHGAILKHFTENPTDPDPAPRKRLKEIEELTEQTEEEWLRLAEKLG</sequence>
<accession>A0A1F7U6S0</accession>
<dbReference type="CDD" id="cd03221">
    <property type="entry name" value="ABCF_EF-3"/>
    <property type="match status" value="2"/>
</dbReference>
<name>A0A1F7U6S0_9BACT</name>
<dbReference type="Proteomes" id="UP000177088">
    <property type="component" value="Unassembled WGS sequence"/>
</dbReference>
<evidence type="ECO:0000256" key="3">
    <source>
        <dbReference type="SAM" id="MobiDB-lite"/>
    </source>
</evidence>
<dbReference type="Gene3D" id="3.40.50.300">
    <property type="entry name" value="P-loop containing nucleotide triphosphate hydrolases"/>
    <property type="match status" value="2"/>
</dbReference>
<dbReference type="GO" id="GO:0005524">
    <property type="term" value="F:ATP binding"/>
    <property type="evidence" value="ECO:0007669"/>
    <property type="project" value="UniProtKB-KW"/>
</dbReference>
<gene>
    <name evidence="5" type="ORF">A3C96_02340</name>
</gene>
<dbReference type="PANTHER" id="PTHR42855">
    <property type="entry name" value="ABC TRANSPORTER ATP-BINDING SUBUNIT"/>
    <property type="match status" value="1"/>
</dbReference>
<evidence type="ECO:0000256" key="1">
    <source>
        <dbReference type="ARBA" id="ARBA00022741"/>
    </source>
</evidence>
<comment type="caution">
    <text evidence="5">The sequence shown here is derived from an EMBL/GenBank/DDBJ whole genome shotgun (WGS) entry which is preliminary data.</text>
</comment>
<dbReference type="EMBL" id="MGEA01000056">
    <property type="protein sequence ID" value="OGL73528.1"/>
    <property type="molecule type" value="Genomic_DNA"/>
</dbReference>
<evidence type="ECO:0000313" key="5">
    <source>
        <dbReference type="EMBL" id="OGL73528.1"/>
    </source>
</evidence>
<dbReference type="GO" id="GO:0016887">
    <property type="term" value="F:ATP hydrolysis activity"/>
    <property type="evidence" value="ECO:0007669"/>
    <property type="project" value="InterPro"/>
</dbReference>
<protein>
    <recommendedName>
        <fullName evidence="4">ABC transporter domain-containing protein</fullName>
    </recommendedName>
</protein>
<dbReference type="AlphaFoldDB" id="A0A1F7U6S0"/>
<dbReference type="InterPro" id="IPR051309">
    <property type="entry name" value="ABCF_ATPase"/>
</dbReference>
<reference evidence="5 6" key="1">
    <citation type="journal article" date="2016" name="Nat. Commun.">
        <title>Thousands of microbial genomes shed light on interconnected biogeochemical processes in an aquifer system.</title>
        <authorList>
            <person name="Anantharaman K."/>
            <person name="Brown C.T."/>
            <person name="Hug L.A."/>
            <person name="Sharon I."/>
            <person name="Castelle C.J."/>
            <person name="Probst A.J."/>
            <person name="Thomas B.C."/>
            <person name="Singh A."/>
            <person name="Wilkins M.J."/>
            <person name="Karaoz U."/>
            <person name="Brodie E.L."/>
            <person name="Williams K.H."/>
            <person name="Hubbard S.S."/>
            <person name="Banfield J.F."/>
        </authorList>
    </citation>
    <scope>NUCLEOTIDE SEQUENCE [LARGE SCALE GENOMIC DNA]</scope>
</reference>
<dbReference type="PROSITE" id="PS50893">
    <property type="entry name" value="ABC_TRANSPORTER_2"/>
    <property type="match status" value="2"/>
</dbReference>
<feature type="region of interest" description="Disordered" evidence="3">
    <location>
        <begin position="512"/>
        <end position="531"/>
    </location>
</feature>